<protein>
    <recommendedName>
        <fullName evidence="4">Actin</fullName>
    </recommendedName>
</protein>
<dbReference type="InterPro" id="IPR004000">
    <property type="entry name" value="Actin"/>
</dbReference>
<dbReference type="Pfam" id="PF00022">
    <property type="entry name" value="Actin"/>
    <property type="match status" value="1"/>
</dbReference>
<keyword evidence="3" id="KW-1185">Reference proteome</keyword>
<gene>
    <name evidence="2" type="ORF">M9Y10_038928</name>
</gene>
<dbReference type="Gene3D" id="3.90.640.10">
    <property type="entry name" value="Actin, Chain A, domain 4"/>
    <property type="match status" value="1"/>
</dbReference>
<evidence type="ECO:0008006" key="4">
    <source>
        <dbReference type="Google" id="ProtNLM"/>
    </source>
</evidence>
<evidence type="ECO:0000313" key="2">
    <source>
        <dbReference type="EMBL" id="KAK8887869.1"/>
    </source>
</evidence>
<organism evidence="2 3">
    <name type="scientific">Tritrichomonas musculus</name>
    <dbReference type="NCBI Taxonomy" id="1915356"/>
    <lineage>
        <taxon>Eukaryota</taxon>
        <taxon>Metamonada</taxon>
        <taxon>Parabasalia</taxon>
        <taxon>Tritrichomonadida</taxon>
        <taxon>Tritrichomonadidae</taxon>
        <taxon>Tritrichomonas</taxon>
    </lineage>
</organism>
<dbReference type="SUPFAM" id="SSF53067">
    <property type="entry name" value="Actin-like ATPase domain"/>
    <property type="match status" value="2"/>
</dbReference>
<name>A0ABR2K9W0_9EUKA</name>
<evidence type="ECO:0000313" key="3">
    <source>
        <dbReference type="Proteomes" id="UP001470230"/>
    </source>
</evidence>
<accession>A0ABR2K9W0</accession>
<comment type="caution">
    <text evidence="2">The sequence shown here is derived from an EMBL/GenBank/DDBJ whole genome shotgun (WGS) entry which is preliminary data.</text>
</comment>
<dbReference type="Proteomes" id="UP001470230">
    <property type="component" value="Unassembled WGS sequence"/>
</dbReference>
<dbReference type="PANTHER" id="PTHR11937">
    <property type="entry name" value="ACTIN"/>
    <property type="match status" value="1"/>
</dbReference>
<comment type="similarity">
    <text evidence="1">Belongs to the actin family.</text>
</comment>
<dbReference type="EMBL" id="JAPFFF010000006">
    <property type="protein sequence ID" value="KAK8887869.1"/>
    <property type="molecule type" value="Genomic_DNA"/>
</dbReference>
<dbReference type="SMART" id="SM00268">
    <property type="entry name" value="ACTIN"/>
    <property type="match status" value="1"/>
</dbReference>
<dbReference type="Gene3D" id="3.30.420.40">
    <property type="match status" value="2"/>
</dbReference>
<dbReference type="InterPro" id="IPR043129">
    <property type="entry name" value="ATPase_NBD"/>
</dbReference>
<reference evidence="2 3" key="1">
    <citation type="submission" date="2024-04" db="EMBL/GenBank/DDBJ databases">
        <title>Tritrichomonas musculus Genome.</title>
        <authorList>
            <person name="Alves-Ferreira E."/>
            <person name="Grigg M."/>
            <person name="Lorenzi H."/>
            <person name="Galac M."/>
        </authorList>
    </citation>
    <scope>NUCLEOTIDE SEQUENCE [LARGE SCALE GENOMIC DNA]</scope>
    <source>
        <strain evidence="2 3">EAF2021</strain>
    </source>
</reference>
<sequence length="378" mass="42324">MLDLKISTIVLDNGSGITKAGYSGKNEPSCHFSTVVGTAKYPVVAQAGVHKDFYISEEVFAKAGVLDLTYPISYGLIKDWDNMERIWSHIFSNELKTESAEHPIFFVDSLNATIEQRQKISQIFFEKYNVPSVYFQSSDSLALLASGRTTGLVLDSGEGITSISAIFEGYKIPQSTQINKIAGHAITSYLIKKMNKDELLFQTSAERLVAQDIKEKLCYVAADYKDELEKARTSDQCKKDYQLPDGQTLQFNELRFKAPEFLFKPKLWGCEFKGLTELVFSSIMNSDVHSRKDLYENIILSGGNTLLTGFSERLNKELSALAPPSTTINIIQEQDRIYSAWKGASQLCTNEQFPKMVVTKSEYNDGGAEVIKKKCPLN</sequence>
<proteinExistence type="inferred from homology"/>
<dbReference type="PRINTS" id="PR00190">
    <property type="entry name" value="ACTIN"/>
</dbReference>
<evidence type="ECO:0000256" key="1">
    <source>
        <dbReference type="RuleBase" id="RU000487"/>
    </source>
</evidence>